<gene>
    <name evidence="2" type="ORF">CTI12_AA523120</name>
</gene>
<proteinExistence type="predicted"/>
<keyword evidence="3" id="KW-1185">Reference proteome</keyword>
<evidence type="ECO:0000313" key="3">
    <source>
        <dbReference type="Proteomes" id="UP000245207"/>
    </source>
</evidence>
<feature type="region of interest" description="Disordered" evidence="1">
    <location>
        <begin position="103"/>
        <end position="128"/>
    </location>
</feature>
<dbReference type="EMBL" id="PKPP01011087">
    <property type="protein sequence ID" value="PWA44815.1"/>
    <property type="molecule type" value="Genomic_DNA"/>
</dbReference>
<dbReference type="AlphaFoldDB" id="A0A2U1L722"/>
<accession>A0A2U1L722</accession>
<reference evidence="2 3" key="1">
    <citation type="journal article" date="2018" name="Mol. Plant">
        <title>The genome of Artemisia annua provides insight into the evolution of Asteraceae family and artemisinin biosynthesis.</title>
        <authorList>
            <person name="Shen Q."/>
            <person name="Zhang L."/>
            <person name="Liao Z."/>
            <person name="Wang S."/>
            <person name="Yan T."/>
            <person name="Shi P."/>
            <person name="Liu M."/>
            <person name="Fu X."/>
            <person name="Pan Q."/>
            <person name="Wang Y."/>
            <person name="Lv Z."/>
            <person name="Lu X."/>
            <person name="Zhang F."/>
            <person name="Jiang W."/>
            <person name="Ma Y."/>
            <person name="Chen M."/>
            <person name="Hao X."/>
            <person name="Li L."/>
            <person name="Tang Y."/>
            <person name="Lv G."/>
            <person name="Zhou Y."/>
            <person name="Sun X."/>
            <person name="Brodelius P.E."/>
            <person name="Rose J.K.C."/>
            <person name="Tang K."/>
        </authorList>
    </citation>
    <scope>NUCLEOTIDE SEQUENCE [LARGE SCALE GENOMIC DNA]</scope>
    <source>
        <strain evidence="3">cv. Huhao1</strain>
        <tissue evidence="2">Leaf</tissue>
    </source>
</reference>
<dbReference type="Proteomes" id="UP000245207">
    <property type="component" value="Unassembled WGS sequence"/>
</dbReference>
<sequence>MCSTPSIPLQSYCAFGSVKSVRISFQEFLVASVSVAIGDASGDGESEDSNNGEGDTWFEFTIGACPSIHGIPCHYLFKSEFLSSSDKFSKVLGTSSSVRPTRGMTVFVDGKDNNVSGEDGDTGGGRSM</sequence>
<organism evidence="2 3">
    <name type="scientific">Artemisia annua</name>
    <name type="common">Sweet wormwood</name>
    <dbReference type="NCBI Taxonomy" id="35608"/>
    <lineage>
        <taxon>Eukaryota</taxon>
        <taxon>Viridiplantae</taxon>
        <taxon>Streptophyta</taxon>
        <taxon>Embryophyta</taxon>
        <taxon>Tracheophyta</taxon>
        <taxon>Spermatophyta</taxon>
        <taxon>Magnoliopsida</taxon>
        <taxon>eudicotyledons</taxon>
        <taxon>Gunneridae</taxon>
        <taxon>Pentapetalae</taxon>
        <taxon>asterids</taxon>
        <taxon>campanulids</taxon>
        <taxon>Asterales</taxon>
        <taxon>Asteraceae</taxon>
        <taxon>Asteroideae</taxon>
        <taxon>Anthemideae</taxon>
        <taxon>Artemisiinae</taxon>
        <taxon>Artemisia</taxon>
    </lineage>
</organism>
<evidence type="ECO:0000313" key="2">
    <source>
        <dbReference type="EMBL" id="PWA44815.1"/>
    </source>
</evidence>
<comment type="caution">
    <text evidence="2">The sequence shown here is derived from an EMBL/GenBank/DDBJ whole genome shotgun (WGS) entry which is preliminary data.</text>
</comment>
<evidence type="ECO:0000256" key="1">
    <source>
        <dbReference type="SAM" id="MobiDB-lite"/>
    </source>
</evidence>
<name>A0A2U1L722_ARTAN</name>
<protein>
    <submittedName>
        <fullName evidence="2">Uncharacterized protein</fullName>
    </submittedName>
</protein>